<dbReference type="Proteomes" id="UP000231878">
    <property type="component" value="Unassembled WGS sequence"/>
</dbReference>
<evidence type="ECO:0000313" key="2">
    <source>
        <dbReference type="EMBL" id="PJO65326.1"/>
    </source>
</evidence>
<feature type="region of interest" description="Disordered" evidence="1">
    <location>
        <begin position="26"/>
        <end position="113"/>
    </location>
</feature>
<organism evidence="2 3">
    <name type="scientific">Burkholderia pseudomallei</name>
    <name type="common">Pseudomonas pseudomallei</name>
    <dbReference type="NCBI Taxonomy" id="28450"/>
    <lineage>
        <taxon>Bacteria</taxon>
        <taxon>Pseudomonadati</taxon>
        <taxon>Pseudomonadota</taxon>
        <taxon>Betaproteobacteria</taxon>
        <taxon>Burkholderiales</taxon>
        <taxon>Burkholderiaceae</taxon>
        <taxon>Burkholderia</taxon>
        <taxon>pseudomallei group</taxon>
    </lineage>
</organism>
<reference evidence="2 3" key="1">
    <citation type="submission" date="2017-11" db="EMBL/GenBank/DDBJ databases">
        <title>Molecular characterization of Burkholderia pseudomallei and closely related isolates from Vietnam.</title>
        <authorList>
            <person name="Ustinov D.V."/>
            <person name="Antonov A.S."/>
            <person name="Avdusheva E.F."/>
            <person name="Shpak I.M."/>
            <person name="Zakharova I.B."/>
            <person name="Thi L.A."/>
            <person name="Teteryatnikova N."/>
            <person name="Lopasteyskaya Y.A."/>
            <person name="Kuzyutina J.A."/>
            <person name="Ngo T.N."/>
            <person name="Victorov D.V."/>
        </authorList>
    </citation>
    <scope>NUCLEOTIDE SEQUENCE [LARGE SCALE GENOMIC DNA]</scope>
    <source>
        <strain evidence="2 3">V1512</strain>
    </source>
</reference>
<accession>A0AAX0UAG7</accession>
<evidence type="ECO:0000313" key="3">
    <source>
        <dbReference type="Proteomes" id="UP000231878"/>
    </source>
</evidence>
<feature type="compositionally biased region" description="Basic residues" evidence="1">
    <location>
        <begin position="88"/>
        <end position="113"/>
    </location>
</feature>
<sequence length="132" mass="14739">MGCVELSGVDDISPPRATRAACMAGERGERDNCDMSSAAPKSDDIERTGETCPHVRRDEAAVHRPRAPRRRAGIAISAQEEGVQSRNSMRRRPPRYARRSRAGAHAARFRRHARDRRFARSALRIAMRAGFS</sequence>
<proteinExistence type="predicted"/>
<gene>
    <name evidence="2" type="ORF">CWD88_16575</name>
</gene>
<feature type="compositionally biased region" description="Basic and acidic residues" evidence="1">
    <location>
        <begin position="41"/>
        <end position="62"/>
    </location>
</feature>
<dbReference type="EMBL" id="PHRB01000014">
    <property type="protein sequence ID" value="PJO65326.1"/>
    <property type="molecule type" value="Genomic_DNA"/>
</dbReference>
<dbReference type="AlphaFoldDB" id="A0AAX0UAG7"/>
<evidence type="ECO:0000256" key="1">
    <source>
        <dbReference type="SAM" id="MobiDB-lite"/>
    </source>
</evidence>
<comment type="caution">
    <text evidence="2">The sequence shown here is derived from an EMBL/GenBank/DDBJ whole genome shotgun (WGS) entry which is preliminary data.</text>
</comment>
<feature type="compositionally biased region" description="Basic residues" evidence="1">
    <location>
        <begin position="63"/>
        <end position="72"/>
    </location>
</feature>
<protein>
    <submittedName>
        <fullName evidence="2">Uncharacterized protein</fullName>
    </submittedName>
</protein>
<name>A0AAX0UAG7_BURPE</name>